<sequence length="248" mass="27720">MGRSTCREFSSHLASRPRWLHRGIAWVICLDRPGVPRFQTARANMMVYKVESLVEFSDMGGDELTGVFAAISQRQRQGFTRSQGWPSQRFHCSLPPPTDKISMNVWSSTSVPTATPCEEPISQEPLIYRRAGSNLPSTRIRPFENRSLDPPITRREMIALRYPLHQHSPCNVRCICCGGTLAPAFQGHSRGGGGMGSGRKSNPLRRCGINLHLAELGCHLFTTETVASVAPWSRDFGNDRQKIALMQR</sequence>
<evidence type="ECO:0000313" key="2">
    <source>
        <dbReference type="Proteomes" id="UP000249057"/>
    </source>
</evidence>
<organism evidence="1 2">
    <name type="scientific">Aspergillus brunneoviolaceus CBS 621.78</name>
    <dbReference type="NCBI Taxonomy" id="1450534"/>
    <lineage>
        <taxon>Eukaryota</taxon>
        <taxon>Fungi</taxon>
        <taxon>Dikarya</taxon>
        <taxon>Ascomycota</taxon>
        <taxon>Pezizomycotina</taxon>
        <taxon>Eurotiomycetes</taxon>
        <taxon>Eurotiomycetidae</taxon>
        <taxon>Eurotiales</taxon>
        <taxon>Aspergillaceae</taxon>
        <taxon>Aspergillus</taxon>
        <taxon>Aspergillus subgen. Circumdati</taxon>
    </lineage>
</organism>
<evidence type="ECO:0000313" key="1">
    <source>
        <dbReference type="EMBL" id="RAH47551.1"/>
    </source>
</evidence>
<gene>
    <name evidence="1" type="ORF">BO95DRAFT_79472</name>
</gene>
<reference evidence="1" key="1">
    <citation type="submission" date="2018-02" db="EMBL/GenBank/DDBJ databases">
        <title>The genomes of Aspergillus section Nigri reveals drivers in fungal speciation.</title>
        <authorList>
            <consortium name="DOE Joint Genome Institute"/>
            <person name="Vesth T.C."/>
            <person name="Nybo J."/>
            <person name="Theobald S."/>
            <person name="Brandl J."/>
            <person name="Frisvad J.C."/>
            <person name="Nielsen K.F."/>
            <person name="Lyhne E.K."/>
            <person name="Kogle M.E."/>
            <person name="Kuo A."/>
            <person name="Riley R."/>
            <person name="Clum A."/>
            <person name="Nolan M."/>
            <person name="Lipzen A."/>
            <person name="Salamov A."/>
            <person name="Henrissat B."/>
            <person name="Wiebenga A."/>
            <person name="De vries R.P."/>
            <person name="Grigoriev I.V."/>
            <person name="Mortensen U.H."/>
            <person name="Andersen M.R."/>
            <person name="Baker S.E."/>
        </authorList>
    </citation>
    <scope>NUCLEOTIDE SEQUENCE</scope>
    <source>
        <strain evidence="1">CBS 621.78</strain>
    </source>
</reference>
<dbReference type="EMBL" id="KZ825329">
    <property type="protein sequence ID" value="RAH47551.1"/>
    <property type="molecule type" value="Genomic_DNA"/>
</dbReference>
<protein>
    <submittedName>
        <fullName evidence="1">Uncharacterized protein</fullName>
    </submittedName>
</protein>
<proteinExistence type="predicted"/>
<name>A0ACD1GEM9_9EURO</name>
<dbReference type="Proteomes" id="UP000249057">
    <property type="component" value="Unassembled WGS sequence"/>
</dbReference>
<accession>A0ACD1GEM9</accession>
<keyword evidence="2" id="KW-1185">Reference proteome</keyword>